<dbReference type="HOGENOM" id="CLU_1898493_0_0_1"/>
<proteinExistence type="predicted"/>
<dbReference type="EMBL" id="AMQM01003875">
    <property type="status" value="NOT_ANNOTATED_CDS"/>
    <property type="molecule type" value="Genomic_DNA"/>
</dbReference>
<dbReference type="InterPro" id="IPR032675">
    <property type="entry name" value="LRR_dom_sf"/>
</dbReference>
<reference evidence="3" key="1">
    <citation type="submission" date="2012-12" db="EMBL/GenBank/DDBJ databases">
        <authorList>
            <person name="Hellsten U."/>
            <person name="Grimwood J."/>
            <person name="Chapman J.A."/>
            <person name="Shapiro H."/>
            <person name="Aerts A."/>
            <person name="Otillar R.P."/>
            <person name="Terry A.Y."/>
            <person name="Boore J.L."/>
            <person name="Simakov O."/>
            <person name="Marletaz F."/>
            <person name="Cho S.-J."/>
            <person name="Edsinger-Gonzales E."/>
            <person name="Havlak P."/>
            <person name="Kuo D.-H."/>
            <person name="Larsson T."/>
            <person name="Lv J."/>
            <person name="Arendt D."/>
            <person name="Savage R."/>
            <person name="Osoegawa K."/>
            <person name="de Jong P."/>
            <person name="Lindberg D.R."/>
            <person name="Seaver E.C."/>
            <person name="Weisblat D.A."/>
            <person name="Putnam N.H."/>
            <person name="Grigoriev I.V."/>
            <person name="Rokhsar D.S."/>
        </authorList>
    </citation>
    <scope>NUCLEOTIDE SEQUENCE</scope>
</reference>
<sequence>MTDTIRLPSGFLKAADVNPSTLEHFCDFHAAATNNWSLEKIDFSWNSFTENQALFLIHGIKDNQFLTWVDLSHNNIGEKGCTAVGKCLSTNHVLQYLDISSNFITAKGAELISNGLKKNDVLFTFKVNFACKYL</sequence>
<dbReference type="EnsemblMetazoa" id="HelroT171448">
    <property type="protein sequence ID" value="HelroP171448"/>
    <property type="gene ID" value="HelroG171448"/>
</dbReference>
<dbReference type="OrthoDB" id="76105at2759"/>
<protein>
    <submittedName>
        <fullName evidence="1 2">Uncharacterized protein</fullName>
    </submittedName>
</protein>
<dbReference type="KEGG" id="hro:HELRODRAFT_171448"/>
<gene>
    <name evidence="2" type="primary">20203654</name>
    <name evidence="1" type="ORF">HELRODRAFT_171448</name>
</gene>
<dbReference type="InterPro" id="IPR001611">
    <property type="entry name" value="Leu-rich_rpt"/>
</dbReference>
<dbReference type="InterPro" id="IPR052394">
    <property type="entry name" value="LRR-containing"/>
</dbReference>
<dbReference type="AlphaFoldDB" id="T1F4A5"/>
<dbReference type="SUPFAM" id="SSF52047">
    <property type="entry name" value="RNI-like"/>
    <property type="match status" value="1"/>
</dbReference>
<dbReference type="Gene3D" id="3.80.10.10">
    <property type="entry name" value="Ribonuclease Inhibitor"/>
    <property type="match status" value="1"/>
</dbReference>
<evidence type="ECO:0000313" key="2">
    <source>
        <dbReference type="EnsemblMetazoa" id="HelroP171448"/>
    </source>
</evidence>
<organism evidence="2 3">
    <name type="scientific">Helobdella robusta</name>
    <name type="common">Californian leech</name>
    <dbReference type="NCBI Taxonomy" id="6412"/>
    <lineage>
        <taxon>Eukaryota</taxon>
        <taxon>Metazoa</taxon>
        <taxon>Spiralia</taxon>
        <taxon>Lophotrochozoa</taxon>
        <taxon>Annelida</taxon>
        <taxon>Clitellata</taxon>
        <taxon>Hirudinea</taxon>
        <taxon>Rhynchobdellida</taxon>
        <taxon>Glossiphoniidae</taxon>
        <taxon>Helobdella</taxon>
    </lineage>
</organism>
<evidence type="ECO:0000313" key="3">
    <source>
        <dbReference type="Proteomes" id="UP000015101"/>
    </source>
</evidence>
<accession>T1F4A5</accession>
<dbReference type="SMART" id="SM00368">
    <property type="entry name" value="LRR_RI"/>
    <property type="match status" value="2"/>
</dbReference>
<reference evidence="2" key="3">
    <citation type="submission" date="2015-06" db="UniProtKB">
        <authorList>
            <consortium name="EnsemblMetazoa"/>
        </authorList>
    </citation>
    <scope>IDENTIFICATION</scope>
</reference>
<evidence type="ECO:0000313" key="1">
    <source>
        <dbReference type="EMBL" id="ESO05776.1"/>
    </source>
</evidence>
<dbReference type="eggNOG" id="KOG4308">
    <property type="taxonomic scope" value="Eukaryota"/>
</dbReference>
<name>T1F4A5_HELRO</name>
<dbReference type="Proteomes" id="UP000015101">
    <property type="component" value="Unassembled WGS sequence"/>
</dbReference>
<keyword evidence="3" id="KW-1185">Reference proteome</keyword>
<dbReference type="PANTHER" id="PTHR24114:SF2">
    <property type="entry name" value="F-BOX DOMAIN-CONTAINING PROTEIN-RELATED"/>
    <property type="match status" value="1"/>
</dbReference>
<dbReference type="EMBL" id="KB096325">
    <property type="protein sequence ID" value="ESO05776.1"/>
    <property type="molecule type" value="Genomic_DNA"/>
</dbReference>
<dbReference type="Pfam" id="PF13516">
    <property type="entry name" value="LRR_6"/>
    <property type="match status" value="2"/>
</dbReference>
<reference evidence="1 3" key="2">
    <citation type="journal article" date="2013" name="Nature">
        <title>Insights into bilaterian evolution from three spiralian genomes.</title>
        <authorList>
            <person name="Simakov O."/>
            <person name="Marletaz F."/>
            <person name="Cho S.J."/>
            <person name="Edsinger-Gonzales E."/>
            <person name="Havlak P."/>
            <person name="Hellsten U."/>
            <person name="Kuo D.H."/>
            <person name="Larsson T."/>
            <person name="Lv J."/>
            <person name="Arendt D."/>
            <person name="Savage R."/>
            <person name="Osoegawa K."/>
            <person name="de Jong P."/>
            <person name="Grimwood J."/>
            <person name="Chapman J.A."/>
            <person name="Shapiro H."/>
            <person name="Aerts A."/>
            <person name="Otillar R.P."/>
            <person name="Terry A.Y."/>
            <person name="Boore J.L."/>
            <person name="Grigoriev I.V."/>
            <person name="Lindberg D.R."/>
            <person name="Seaver E.C."/>
            <person name="Weisblat D.A."/>
            <person name="Putnam N.H."/>
            <person name="Rokhsar D.S."/>
        </authorList>
    </citation>
    <scope>NUCLEOTIDE SEQUENCE</scope>
</reference>
<dbReference type="CTD" id="20203654"/>
<dbReference type="RefSeq" id="XP_009016409.1">
    <property type="nucleotide sequence ID" value="XM_009018161.1"/>
</dbReference>
<dbReference type="STRING" id="6412.T1F4A5"/>
<dbReference type="GeneID" id="20203654"/>
<dbReference type="PANTHER" id="PTHR24114">
    <property type="entry name" value="LEUCINE RICH REPEAT FAMILY PROTEIN"/>
    <property type="match status" value="1"/>
</dbReference>
<dbReference type="InParanoid" id="T1F4A5"/>